<evidence type="ECO:0000313" key="2">
    <source>
        <dbReference type="Proteomes" id="UP000095284"/>
    </source>
</evidence>
<organism evidence="2 3">
    <name type="scientific">Bursaphelenchus xylophilus</name>
    <name type="common">Pinewood nematode worm</name>
    <name type="synonym">Aphelenchoides xylophilus</name>
    <dbReference type="NCBI Taxonomy" id="6326"/>
    <lineage>
        <taxon>Eukaryota</taxon>
        <taxon>Metazoa</taxon>
        <taxon>Ecdysozoa</taxon>
        <taxon>Nematoda</taxon>
        <taxon>Chromadorea</taxon>
        <taxon>Rhabditida</taxon>
        <taxon>Tylenchina</taxon>
        <taxon>Tylenchomorpha</taxon>
        <taxon>Aphelenchoidea</taxon>
        <taxon>Aphelenchoididae</taxon>
        <taxon>Bursaphelenchus</taxon>
    </lineage>
</organism>
<proteinExistence type="predicted"/>
<dbReference type="Gene3D" id="6.10.250.90">
    <property type="match status" value="1"/>
</dbReference>
<dbReference type="Proteomes" id="UP000095284">
    <property type="component" value="Unplaced"/>
</dbReference>
<reference evidence="3" key="1">
    <citation type="submission" date="2016-11" db="UniProtKB">
        <authorList>
            <consortium name="WormBaseParasite"/>
        </authorList>
    </citation>
    <scope>IDENTIFICATION</scope>
</reference>
<evidence type="ECO:0000256" key="1">
    <source>
        <dbReference type="SAM" id="Coils"/>
    </source>
</evidence>
<dbReference type="AlphaFoldDB" id="A0A1I7SR45"/>
<sequence>MHRIKCLRSLRQSLGATRTAKFLFQTFFSSIFVTQCTQLVVLEQNMEESGSDLPNLSSLDMTLNPGGYQLLLSREEMSDELLREMAEVDLECERQFAKYMYPNRVVKDEPKSKSLEEKNRELEAEIKELRVEVAFGKRKVQQLESMLKKGPGSSATASSEIQDGIAEKDRQIAQLQQQAKELNNQLESALEEVKSLQDQLEAKENRPARDPDATQIVRFLKDNPIETAHRRSTGLQSMSSSGSSAKSFDPTDCLECKGLQAKIKDLQEDITERRRLIRRYMFAVQHLTGCKVRLREEDMVKVVSIFDEKQEMFFNVTTEPTSRDAKIELLECRGLERHKDLTARLGTISVPILLAHILIAQFEKEDGSTTLFQETATYCQTADSTTQLLGK</sequence>
<name>A0A1I7SR45_BURXY</name>
<protein>
    <submittedName>
        <fullName evidence="3">Kinetochore protein SPC25</fullName>
    </submittedName>
</protein>
<evidence type="ECO:0000313" key="3">
    <source>
        <dbReference type="WBParaSite" id="BXY_1550900.1"/>
    </source>
</evidence>
<feature type="coiled-coil region" evidence="1">
    <location>
        <begin position="112"/>
        <end position="206"/>
    </location>
</feature>
<dbReference type="WBParaSite" id="BXY_1550900.1">
    <property type="protein sequence ID" value="BXY_1550900.1"/>
    <property type="gene ID" value="BXY_1550900"/>
</dbReference>
<keyword evidence="1" id="KW-0175">Coiled coil</keyword>
<accession>A0A1I7SR45</accession>